<sequence>MTSRQRLAMPRRIVFTSVLTSVQSVCFLRCLPVCHLPTSRRPRQPNNQPNHQLNNQPLTKAYISKQQHPNSSAGSCKLLTQVADSVV</sequence>
<evidence type="ECO:0000313" key="2">
    <source>
        <dbReference type="Proteomes" id="UP001497680"/>
    </source>
</evidence>
<dbReference type="Proteomes" id="UP001497680">
    <property type="component" value="Unassembled WGS sequence"/>
</dbReference>
<gene>
    <name evidence="1" type="ORF">F4821DRAFT_179822</name>
</gene>
<evidence type="ECO:0000313" key="1">
    <source>
        <dbReference type="EMBL" id="KAI6084021.1"/>
    </source>
</evidence>
<accession>A0ACC0CUJ7</accession>
<protein>
    <submittedName>
        <fullName evidence="1">Uncharacterized protein</fullName>
    </submittedName>
</protein>
<name>A0ACC0CUJ7_9PEZI</name>
<proteinExistence type="predicted"/>
<keyword evidence="2" id="KW-1185">Reference proteome</keyword>
<comment type="caution">
    <text evidence="1">The sequence shown here is derived from an EMBL/GenBank/DDBJ whole genome shotgun (WGS) entry which is preliminary data.</text>
</comment>
<organism evidence="1 2">
    <name type="scientific">Hypoxylon rubiginosum</name>
    <dbReference type="NCBI Taxonomy" id="110542"/>
    <lineage>
        <taxon>Eukaryota</taxon>
        <taxon>Fungi</taxon>
        <taxon>Dikarya</taxon>
        <taxon>Ascomycota</taxon>
        <taxon>Pezizomycotina</taxon>
        <taxon>Sordariomycetes</taxon>
        <taxon>Xylariomycetidae</taxon>
        <taxon>Xylariales</taxon>
        <taxon>Hypoxylaceae</taxon>
        <taxon>Hypoxylon</taxon>
    </lineage>
</organism>
<reference evidence="1 2" key="1">
    <citation type="journal article" date="2022" name="New Phytol.">
        <title>Ecological generalism drives hyperdiversity of secondary metabolite gene clusters in xylarialean endophytes.</title>
        <authorList>
            <person name="Franco M.E.E."/>
            <person name="Wisecaver J.H."/>
            <person name="Arnold A.E."/>
            <person name="Ju Y.M."/>
            <person name="Slot J.C."/>
            <person name="Ahrendt S."/>
            <person name="Moore L.P."/>
            <person name="Eastman K.E."/>
            <person name="Scott K."/>
            <person name="Konkel Z."/>
            <person name="Mondo S.J."/>
            <person name="Kuo A."/>
            <person name="Hayes R.D."/>
            <person name="Haridas S."/>
            <person name="Andreopoulos B."/>
            <person name="Riley R."/>
            <person name="LaButti K."/>
            <person name="Pangilinan J."/>
            <person name="Lipzen A."/>
            <person name="Amirebrahimi M."/>
            <person name="Yan J."/>
            <person name="Adam C."/>
            <person name="Keymanesh K."/>
            <person name="Ng V."/>
            <person name="Louie K."/>
            <person name="Northen T."/>
            <person name="Drula E."/>
            <person name="Henrissat B."/>
            <person name="Hsieh H.M."/>
            <person name="Youens-Clark K."/>
            <person name="Lutzoni F."/>
            <person name="Miadlikowska J."/>
            <person name="Eastwood D.C."/>
            <person name="Hamelin R.C."/>
            <person name="Grigoriev I.V."/>
            <person name="U'Ren J.M."/>
        </authorList>
    </citation>
    <scope>NUCLEOTIDE SEQUENCE [LARGE SCALE GENOMIC DNA]</scope>
    <source>
        <strain evidence="1 2">ER1909</strain>
    </source>
</reference>
<dbReference type="EMBL" id="MU394343">
    <property type="protein sequence ID" value="KAI6084021.1"/>
    <property type="molecule type" value="Genomic_DNA"/>
</dbReference>